<dbReference type="CDD" id="cd03081">
    <property type="entry name" value="TRX_Fd_NuoE_FDH_gamma"/>
    <property type="match status" value="1"/>
</dbReference>
<dbReference type="EMBL" id="QAYG01000006">
    <property type="protein sequence ID" value="PTW59846.1"/>
    <property type="molecule type" value="Genomic_DNA"/>
</dbReference>
<dbReference type="GO" id="GO:0016491">
    <property type="term" value="F:oxidoreductase activity"/>
    <property type="evidence" value="ECO:0007669"/>
    <property type="project" value="InterPro"/>
</dbReference>
<evidence type="ECO:0000313" key="8">
    <source>
        <dbReference type="EMBL" id="PTW59846.1"/>
    </source>
</evidence>
<name>A0A2T5V7X5_9HYPH</name>
<keyword evidence="3 7" id="KW-0479">Metal-binding</keyword>
<dbReference type="GO" id="GO:0051537">
    <property type="term" value="F:2 iron, 2 sulfur cluster binding"/>
    <property type="evidence" value="ECO:0007669"/>
    <property type="project" value="UniProtKB-KW"/>
</dbReference>
<dbReference type="Proteomes" id="UP000244081">
    <property type="component" value="Unassembled WGS sequence"/>
</dbReference>
<evidence type="ECO:0000256" key="1">
    <source>
        <dbReference type="ARBA" id="ARBA00010643"/>
    </source>
</evidence>
<reference evidence="8 9" key="1">
    <citation type="submission" date="2018-04" db="EMBL/GenBank/DDBJ databases">
        <title>Genomic Encyclopedia of Archaeal and Bacterial Type Strains, Phase II (KMG-II): from individual species to whole genera.</title>
        <authorList>
            <person name="Goeker M."/>
        </authorList>
    </citation>
    <scope>NUCLEOTIDE SEQUENCE [LARGE SCALE GENOMIC DNA]</scope>
    <source>
        <strain evidence="8 9">DSM 23382</strain>
    </source>
</reference>
<dbReference type="PROSITE" id="PS01099">
    <property type="entry name" value="COMPLEX1_24K"/>
    <property type="match status" value="1"/>
</dbReference>
<dbReference type="Gene3D" id="1.10.10.1590">
    <property type="entry name" value="NADH-quinone oxidoreductase subunit E"/>
    <property type="match status" value="1"/>
</dbReference>
<dbReference type="InterPro" id="IPR036249">
    <property type="entry name" value="Thioredoxin-like_sf"/>
</dbReference>
<dbReference type="OrthoDB" id="9807941at2"/>
<dbReference type="InterPro" id="IPR028431">
    <property type="entry name" value="NADP_DH_HndA-like"/>
</dbReference>
<dbReference type="GO" id="GO:0046872">
    <property type="term" value="F:metal ion binding"/>
    <property type="evidence" value="ECO:0007669"/>
    <property type="project" value="UniProtKB-KW"/>
</dbReference>
<dbReference type="RefSeq" id="WP_107990790.1">
    <property type="nucleotide sequence ID" value="NZ_QAYG01000006.1"/>
</dbReference>
<proteinExistence type="inferred from homology"/>
<dbReference type="InterPro" id="IPR041921">
    <property type="entry name" value="NuoE_N"/>
</dbReference>
<comment type="cofactor">
    <cofactor evidence="6">
        <name>[2Fe-2S] cluster</name>
        <dbReference type="ChEBI" id="CHEBI:190135"/>
    </cofactor>
</comment>
<evidence type="ECO:0000256" key="6">
    <source>
        <dbReference type="ARBA" id="ARBA00034078"/>
    </source>
</evidence>
<comment type="similarity">
    <text evidence="1">Belongs to the complex I 24 kDa subunit family.</text>
</comment>
<dbReference type="Gene3D" id="3.40.30.10">
    <property type="entry name" value="Glutaredoxin"/>
    <property type="match status" value="1"/>
</dbReference>
<evidence type="ECO:0000256" key="4">
    <source>
        <dbReference type="ARBA" id="ARBA00023004"/>
    </source>
</evidence>
<organism evidence="8 9">
    <name type="scientific">Breoghania corrubedonensis</name>
    <dbReference type="NCBI Taxonomy" id="665038"/>
    <lineage>
        <taxon>Bacteria</taxon>
        <taxon>Pseudomonadati</taxon>
        <taxon>Pseudomonadota</taxon>
        <taxon>Alphaproteobacteria</taxon>
        <taxon>Hyphomicrobiales</taxon>
        <taxon>Stappiaceae</taxon>
        <taxon>Breoghania</taxon>
    </lineage>
</organism>
<evidence type="ECO:0000313" key="9">
    <source>
        <dbReference type="Proteomes" id="UP000244081"/>
    </source>
</evidence>
<keyword evidence="4 7" id="KW-0408">Iron</keyword>
<evidence type="ECO:0000256" key="5">
    <source>
        <dbReference type="ARBA" id="ARBA00023014"/>
    </source>
</evidence>
<evidence type="ECO:0000256" key="3">
    <source>
        <dbReference type="ARBA" id="ARBA00022723"/>
    </source>
</evidence>
<keyword evidence="5 7" id="KW-0411">Iron-sulfur</keyword>
<dbReference type="AlphaFoldDB" id="A0A2T5V7X5"/>
<dbReference type="InterPro" id="IPR002023">
    <property type="entry name" value="NuoE-like"/>
</dbReference>
<protein>
    <submittedName>
        <fullName evidence="8">Formate dehydrogenase gamma subunit</fullName>
    </submittedName>
</protein>
<dbReference type="NCBIfam" id="NF004638">
    <property type="entry name" value="PRK05988.1"/>
    <property type="match status" value="1"/>
</dbReference>
<dbReference type="Pfam" id="PF01257">
    <property type="entry name" value="2Fe-2S_thioredx"/>
    <property type="match status" value="1"/>
</dbReference>
<dbReference type="PANTHER" id="PTHR43342:SF1">
    <property type="entry name" value="BIFURCATING [FEFE] HYDROGENASE GAMMA SUBUNIT"/>
    <property type="match status" value="1"/>
</dbReference>
<feature type="binding site" evidence="7">
    <location>
        <position position="84"/>
    </location>
    <ligand>
        <name>[2Fe-2S] cluster</name>
        <dbReference type="ChEBI" id="CHEBI:190135"/>
    </ligand>
</feature>
<feature type="binding site" evidence="7">
    <location>
        <position position="129"/>
    </location>
    <ligand>
        <name>[2Fe-2S] cluster</name>
        <dbReference type="ChEBI" id="CHEBI:190135"/>
    </ligand>
</feature>
<sequence>MTCPASAEEVAKRVTEIVEDHAGREGPLLLILHDVQETYGYVPGAAVKVIAEKLNLSRAEVHGVMSFYHDYREKPAGRHVIRLCRAEACQSLGGERLADHARKQLGLDWHETSADGAVTLEPVFCLGLCASAPAATVDGKLVARLDEDRLDAAIREVSA</sequence>
<dbReference type="PIRSF" id="PIRSF000216">
    <property type="entry name" value="NADH_DH_24kDa"/>
    <property type="match status" value="1"/>
</dbReference>
<dbReference type="PANTHER" id="PTHR43342">
    <property type="entry name" value="NADH-QUINONE OXIDOREDUCTASE, E SUBUNIT"/>
    <property type="match status" value="1"/>
</dbReference>
<comment type="cofactor">
    <cofactor evidence="7">
        <name>[2Fe-2S] cluster</name>
        <dbReference type="ChEBI" id="CHEBI:190135"/>
    </cofactor>
    <text evidence="7">Binds 1 [2Fe-2S] cluster.</text>
</comment>
<evidence type="ECO:0000256" key="2">
    <source>
        <dbReference type="ARBA" id="ARBA00022714"/>
    </source>
</evidence>
<keyword evidence="9" id="KW-1185">Reference proteome</keyword>
<evidence type="ECO:0000256" key="7">
    <source>
        <dbReference type="PIRSR" id="PIRSR000216-1"/>
    </source>
</evidence>
<feature type="binding site" evidence="7">
    <location>
        <position position="89"/>
    </location>
    <ligand>
        <name>[2Fe-2S] cluster</name>
        <dbReference type="ChEBI" id="CHEBI:190135"/>
    </ligand>
</feature>
<comment type="caution">
    <text evidence="8">The sequence shown here is derived from an EMBL/GenBank/DDBJ whole genome shotgun (WGS) entry which is preliminary data.</text>
</comment>
<feature type="binding site" evidence="7">
    <location>
        <position position="125"/>
    </location>
    <ligand>
        <name>[2Fe-2S] cluster</name>
        <dbReference type="ChEBI" id="CHEBI:190135"/>
    </ligand>
</feature>
<accession>A0A2T5V7X5</accession>
<gene>
    <name evidence="8" type="ORF">C8N35_106231</name>
</gene>
<dbReference type="SUPFAM" id="SSF52833">
    <property type="entry name" value="Thioredoxin-like"/>
    <property type="match status" value="1"/>
</dbReference>
<keyword evidence="2 7" id="KW-0001">2Fe-2S</keyword>